<organism evidence="2 3">
    <name type="scientific">Clarias magur</name>
    <name type="common">Asian catfish</name>
    <name type="synonym">Macropteronotus magur</name>
    <dbReference type="NCBI Taxonomy" id="1594786"/>
    <lineage>
        <taxon>Eukaryota</taxon>
        <taxon>Metazoa</taxon>
        <taxon>Chordata</taxon>
        <taxon>Craniata</taxon>
        <taxon>Vertebrata</taxon>
        <taxon>Euteleostomi</taxon>
        <taxon>Actinopterygii</taxon>
        <taxon>Neopterygii</taxon>
        <taxon>Teleostei</taxon>
        <taxon>Ostariophysi</taxon>
        <taxon>Siluriformes</taxon>
        <taxon>Clariidae</taxon>
        <taxon>Clarias</taxon>
    </lineage>
</organism>
<reference evidence="2" key="1">
    <citation type="submission" date="2020-07" db="EMBL/GenBank/DDBJ databases">
        <title>Clarias magur genome sequencing, assembly and annotation.</title>
        <authorList>
            <person name="Kushwaha B."/>
            <person name="Kumar R."/>
            <person name="Das P."/>
            <person name="Joshi C.G."/>
            <person name="Kumar D."/>
            <person name="Nagpure N.S."/>
            <person name="Pandey M."/>
            <person name="Agarwal S."/>
            <person name="Srivastava S."/>
            <person name="Singh M."/>
            <person name="Sahoo L."/>
            <person name="Jayasankar P."/>
            <person name="Meher P.K."/>
            <person name="Koringa P.G."/>
            <person name="Iquebal M.A."/>
            <person name="Das S.P."/>
            <person name="Bit A."/>
            <person name="Patnaik S."/>
            <person name="Patel N."/>
            <person name="Shah T.M."/>
            <person name="Hinsu A."/>
            <person name="Jena J.K."/>
        </authorList>
    </citation>
    <scope>NUCLEOTIDE SEQUENCE</scope>
    <source>
        <strain evidence="2">CIFAMagur01</strain>
        <tissue evidence="2">Testis</tissue>
    </source>
</reference>
<evidence type="ECO:0000313" key="3">
    <source>
        <dbReference type="Proteomes" id="UP000727407"/>
    </source>
</evidence>
<dbReference type="EMBL" id="QNUK01000071">
    <property type="protein sequence ID" value="KAF5903587.1"/>
    <property type="molecule type" value="Genomic_DNA"/>
</dbReference>
<evidence type="ECO:0000313" key="2">
    <source>
        <dbReference type="EMBL" id="KAF5903587.1"/>
    </source>
</evidence>
<keyword evidence="3" id="KW-1185">Reference proteome</keyword>
<comment type="caution">
    <text evidence="2">The sequence shown here is derived from an EMBL/GenBank/DDBJ whole genome shotgun (WGS) entry which is preliminary data.</text>
</comment>
<sequence>MEESARERRDGDERCLLLDCTVPHGVLSDDWKAHSRRETGSAPEQQSYTETEGKTGLTGLTEHARDTEEHEGCLSAPRVRVVADSTSPDRQMCKMAHGNEQHTVYSKIHVRHTVYPESPYGAVTRVHLPRECD</sequence>
<proteinExistence type="predicted"/>
<gene>
    <name evidence="2" type="primary">Nipbl</name>
    <name evidence="2" type="ORF">DAT39_006684</name>
</gene>
<dbReference type="Proteomes" id="UP000727407">
    <property type="component" value="Unassembled WGS sequence"/>
</dbReference>
<accession>A0A8J4X3Q6</accession>
<evidence type="ECO:0000256" key="1">
    <source>
        <dbReference type="SAM" id="MobiDB-lite"/>
    </source>
</evidence>
<feature type="compositionally biased region" description="Basic and acidic residues" evidence="1">
    <location>
        <begin position="29"/>
        <end position="39"/>
    </location>
</feature>
<protein>
    <submittedName>
        <fullName evidence="2">Nipped-B-like protein</fullName>
    </submittedName>
</protein>
<feature type="region of interest" description="Disordered" evidence="1">
    <location>
        <begin position="29"/>
        <end position="73"/>
    </location>
</feature>
<feature type="compositionally biased region" description="Basic and acidic residues" evidence="1">
    <location>
        <begin position="62"/>
        <end position="72"/>
    </location>
</feature>
<name>A0A8J4X3Q6_CLAMG</name>
<dbReference type="AlphaFoldDB" id="A0A8J4X3Q6"/>